<dbReference type="EnsemblPlants" id="Pp3c11_3960V3.2">
    <property type="protein sequence ID" value="Pp3c11_3960V3.2"/>
    <property type="gene ID" value="Pp3c11_3960"/>
</dbReference>
<dbReference type="CDD" id="cd14704">
    <property type="entry name" value="bZIP_HY5-like"/>
    <property type="match status" value="1"/>
</dbReference>
<dbReference type="EnsemblPlants" id="Pp3c11_3960V3.1">
    <property type="protein sequence ID" value="Pp3c11_3960V3.1"/>
    <property type="gene ID" value="Pp3c11_3960"/>
</dbReference>
<dbReference type="InterPro" id="IPR004827">
    <property type="entry name" value="bZIP"/>
</dbReference>
<reference evidence="3 5" key="1">
    <citation type="journal article" date="2008" name="Science">
        <title>The Physcomitrella genome reveals evolutionary insights into the conquest of land by plants.</title>
        <authorList>
            <person name="Rensing S."/>
            <person name="Lang D."/>
            <person name="Zimmer A."/>
            <person name="Terry A."/>
            <person name="Salamov A."/>
            <person name="Shapiro H."/>
            <person name="Nishiyama T."/>
            <person name="Perroud P.-F."/>
            <person name="Lindquist E."/>
            <person name="Kamisugi Y."/>
            <person name="Tanahashi T."/>
            <person name="Sakakibara K."/>
            <person name="Fujita T."/>
            <person name="Oishi K."/>
            <person name="Shin-I T."/>
            <person name="Kuroki Y."/>
            <person name="Toyoda A."/>
            <person name="Suzuki Y."/>
            <person name="Hashimoto A."/>
            <person name="Yamaguchi K."/>
            <person name="Sugano A."/>
            <person name="Kohara Y."/>
            <person name="Fujiyama A."/>
            <person name="Anterola A."/>
            <person name="Aoki S."/>
            <person name="Ashton N."/>
            <person name="Barbazuk W.B."/>
            <person name="Barker E."/>
            <person name="Bennetzen J."/>
            <person name="Bezanilla M."/>
            <person name="Blankenship R."/>
            <person name="Cho S.H."/>
            <person name="Dutcher S."/>
            <person name="Estelle M."/>
            <person name="Fawcett J.A."/>
            <person name="Gundlach H."/>
            <person name="Hanada K."/>
            <person name="Heyl A."/>
            <person name="Hicks K.A."/>
            <person name="Hugh J."/>
            <person name="Lohr M."/>
            <person name="Mayer K."/>
            <person name="Melkozernov A."/>
            <person name="Murata T."/>
            <person name="Nelson D."/>
            <person name="Pils B."/>
            <person name="Prigge M."/>
            <person name="Reiss B."/>
            <person name="Renner T."/>
            <person name="Rombauts S."/>
            <person name="Rushton P."/>
            <person name="Sanderfoot A."/>
            <person name="Schween G."/>
            <person name="Shiu S.-H."/>
            <person name="Stueber K."/>
            <person name="Theodoulou F.L."/>
            <person name="Tu H."/>
            <person name="Van de Peer Y."/>
            <person name="Verrier P.J."/>
            <person name="Waters E."/>
            <person name="Wood A."/>
            <person name="Yang L."/>
            <person name="Cove D."/>
            <person name="Cuming A."/>
            <person name="Hasebe M."/>
            <person name="Lucas S."/>
            <person name="Mishler D.B."/>
            <person name="Reski R."/>
            <person name="Grigoriev I."/>
            <person name="Quatrano R.S."/>
            <person name="Boore J.L."/>
        </authorList>
    </citation>
    <scope>NUCLEOTIDE SEQUENCE [LARGE SCALE GENOMIC DNA]</scope>
    <source>
        <strain evidence="4 5">cv. Gransden 2004</strain>
    </source>
</reference>
<feature type="region of interest" description="Disordered" evidence="1">
    <location>
        <begin position="76"/>
        <end position="137"/>
    </location>
</feature>
<dbReference type="Gramene" id="Pp3c11_3960V3.2">
    <property type="protein sequence ID" value="Pp3c11_3960V3.2"/>
    <property type="gene ID" value="Pp3c11_3960"/>
</dbReference>
<dbReference type="PROSITE" id="PS00036">
    <property type="entry name" value="BZIP_BASIC"/>
    <property type="match status" value="1"/>
</dbReference>
<feature type="domain" description="BZIP" evidence="2">
    <location>
        <begin position="115"/>
        <end position="178"/>
    </location>
</feature>
<proteinExistence type="predicted"/>
<dbReference type="SUPFAM" id="SSF57959">
    <property type="entry name" value="Leucine zipper domain"/>
    <property type="match status" value="1"/>
</dbReference>
<dbReference type="PaxDb" id="3218-PP1S447_20V6.1"/>
<dbReference type="PROSITE" id="PS50217">
    <property type="entry name" value="BZIP"/>
    <property type="match status" value="1"/>
</dbReference>
<dbReference type="Gramene" id="Pp3c11_3960V3.1">
    <property type="protein sequence ID" value="Pp3c11_3960V3.1"/>
    <property type="gene ID" value="Pp3c11_3960"/>
</dbReference>
<feature type="compositionally biased region" description="Low complexity" evidence="1">
    <location>
        <begin position="76"/>
        <end position="88"/>
    </location>
</feature>
<evidence type="ECO:0000256" key="1">
    <source>
        <dbReference type="SAM" id="MobiDB-lite"/>
    </source>
</evidence>
<keyword evidence="5" id="KW-1185">Reference proteome</keyword>
<gene>
    <name evidence="4" type="primary">LOC112288401</name>
    <name evidence="3" type="ORF">PHYPA_014566</name>
</gene>
<dbReference type="SMART" id="SM00338">
    <property type="entry name" value="BRLZ"/>
    <property type="match status" value="1"/>
</dbReference>
<dbReference type="EMBL" id="ABEU02000011">
    <property type="protein sequence ID" value="PNR44796.1"/>
    <property type="molecule type" value="Genomic_DNA"/>
</dbReference>
<protein>
    <recommendedName>
        <fullName evidence="2">BZIP domain-containing protein</fullName>
    </recommendedName>
</protein>
<evidence type="ECO:0000259" key="2">
    <source>
        <dbReference type="PROSITE" id="PS50217"/>
    </source>
</evidence>
<dbReference type="Proteomes" id="UP000006727">
    <property type="component" value="Chromosome 11"/>
</dbReference>
<dbReference type="HOGENOM" id="CLU_864336_0_0_1"/>
<accession>A9U2S5</accession>
<dbReference type="GO" id="GO:0003700">
    <property type="term" value="F:DNA-binding transcription factor activity"/>
    <property type="evidence" value="ECO:0007669"/>
    <property type="project" value="InterPro"/>
</dbReference>
<feature type="compositionally biased region" description="Basic and acidic residues" evidence="1">
    <location>
        <begin position="114"/>
        <end position="127"/>
    </location>
</feature>
<dbReference type="Pfam" id="PF00170">
    <property type="entry name" value="bZIP_1"/>
    <property type="match status" value="1"/>
</dbReference>
<dbReference type="InterPro" id="IPR046347">
    <property type="entry name" value="bZIP_sf"/>
</dbReference>
<dbReference type="AlphaFoldDB" id="A9U2S5"/>
<dbReference type="PANTHER" id="PTHR37616:SF2">
    <property type="entry name" value="BZIP DOMAIN-CONTAINING PROTEIN"/>
    <property type="match status" value="1"/>
</dbReference>
<feature type="compositionally biased region" description="Basic residues" evidence="1">
    <location>
        <begin position="307"/>
        <end position="324"/>
    </location>
</feature>
<dbReference type="GeneID" id="112288401"/>
<dbReference type="Gene3D" id="1.20.5.170">
    <property type="match status" value="1"/>
</dbReference>
<reference evidence="3 5" key="2">
    <citation type="journal article" date="2018" name="Plant J.">
        <title>The Physcomitrella patens chromosome-scale assembly reveals moss genome structure and evolution.</title>
        <authorList>
            <person name="Lang D."/>
            <person name="Ullrich K.K."/>
            <person name="Murat F."/>
            <person name="Fuchs J."/>
            <person name="Jenkins J."/>
            <person name="Haas F.B."/>
            <person name="Piednoel M."/>
            <person name="Gundlach H."/>
            <person name="Van Bel M."/>
            <person name="Meyberg R."/>
            <person name="Vives C."/>
            <person name="Morata J."/>
            <person name="Symeonidi A."/>
            <person name="Hiss M."/>
            <person name="Muchero W."/>
            <person name="Kamisugi Y."/>
            <person name="Saleh O."/>
            <person name="Blanc G."/>
            <person name="Decker E.L."/>
            <person name="van Gessel N."/>
            <person name="Grimwood J."/>
            <person name="Hayes R.D."/>
            <person name="Graham S.W."/>
            <person name="Gunter L.E."/>
            <person name="McDaniel S.F."/>
            <person name="Hoernstein S.N.W."/>
            <person name="Larsson A."/>
            <person name="Li F.W."/>
            <person name="Perroud P.F."/>
            <person name="Phillips J."/>
            <person name="Ranjan P."/>
            <person name="Rokshar D.S."/>
            <person name="Rothfels C.J."/>
            <person name="Schneider L."/>
            <person name="Shu S."/>
            <person name="Stevenson D.W."/>
            <person name="Thummler F."/>
            <person name="Tillich M."/>
            <person name="Villarreal Aguilar J.C."/>
            <person name="Widiez T."/>
            <person name="Wong G.K."/>
            <person name="Wymore A."/>
            <person name="Zhang Y."/>
            <person name="Zimmer A.D."/>
            <person name="Quatrano R.S."/>
            <person name="Mayer K.F.X."/>
            <person name="Goodstein D."/>
            <person name="Casacuberta J.M."/>
            <person name="Vandepoele K."/>
            <person name="Reski R."/>
            <person name="Cuming A.C."/>
            <person name="Tuskan G.A."/>
            <person name="Maumus F."/>
            <person name="Salse J."/>
            <person name="Schmutz J."/>
            <person name="Rensing S.A."/>
        </authorList>
    </citation>
    <scope>NUCLEOTIDE SEQUENCE [LARGE SCALE GENOMIC DNA]</scope>
    <source>
        <strain evidence="4 5">cv. Gransden 2004</strain>
    </source>
</reference>
<evidence type="ECO:0000313" key="5">
    <source>
        <dbReference type="Proteomes" id="UP000006727"/>
    </source>
</evidence>
<evidence type="ECO:0000313" key="3">
    <source>
        <dbReference type="EMBL" id="PNR44796.1"/>
    </source>
</evidence>
<name>A9U2S5_PHYPA</name>
<dbReference type="OrthoDB" id="674948at2759"/>
<feature type="region of interest" description="Disordered" evidence="1">
    <location>
        <begin position="300"/>
        <end position="324"/>
    </location>
</feature>
<dbReference type="RefSeq" id="XP_024388291.1">
    <property type="nucleotide sequence ID" value="XM_024532523.2"/>
</dbReference>
<sequence>MESFDAEIDSVLDSLPFSAPCSNLSDSLFLSEEIDTIDEQWWQQLTLPSPKHEGGLEDPEEGAFLADENTGCGAISSSCSSPNVTSTSQPDVAAAPSSSLTKRSADSSPEFEQDDPKRLRRLEKNREAASQSRARKKSYMKDLEVKCRMLEAHVAHLQRVMTMTSMENAALKDELVRVKKPKDSVKTGVAEPAVLESNSLPSEFLRHLSCHYPFPQQVPSPTAGHFQKFLLTLLQLLMLAAVSGLRGPQNSLPQPIREVVSSIPMSMELYRAIEGGILGKTHLRRKKTHLQYDSNFRWRGRSSERRPSRRKCRRVKRLRSSQIL</sequence>
<evidence type="ECO:0000313" key="4">
    <source>
        <dbReference type="EnsemblPlants" id="Pp3c11_3960V3.1"/>
    </source>
</evidence>
<dbReference type="PANTHER" id="PTHR37616">
    <property type="entry name" value="BZIP TRANSCRIPTION FACTOR 60-LIKE"/>
    <property type="match status" value="1"/>
</dbReference>
<reference evidence="4" key="3">
    <citation type="submission" date="2020-12" db="UniProtKB">
        <authorList>
            <consortium name="EnsemblPlants"/>
        </authorList>
    </citation>
    <scope>IDENTIFICATION</scope>
</reference>
<organism evidence="3">
    <name type="scientific">Physcomitrium patens</name>
    <name type="common">Spreading-leaved earth moss</name>
    <name type="synonym">Physcomitrella patens</name>
    <dbReference type="NCBI Taxonomy" id="3218"/>
    <lineage>
        <taxon>Eukaryota</taxon>
        <taxon>Viridiplantae</taxon>
        <taxon>Streptophyta</taxon>
        <taxon>Embryophyta</taxon>
        <taxon>Bryophyta</taxon>
        <taxon>Bryophytina</taxon>
        <taxon>Bryopsida</taxon>
        <taxon>Funariidae</taxon>
        <taxon>Funariales</taxon>
        <taxon>Funariaceae</taxon>
        <taxon>Physcomitrium</taxon>
    </lineage>
</organism>